<keyword evidence="2" id="KW-1185">Reference proteome</keyword>
<name>A0A6G1GZE9_9PEZI</name>
<sequence>MNRGNGDVYNQKFSFCHPHSPISEEILTTENAPTRLDPSQIDYTPAIFYSNPIMPFLSSLRSPRSPPATFTQTILNLTPPRDLELVESPSTTLTNTILTLTKSRNPKQVVNPFATTPGTTQRFEDPDPRAHVLTLNDEHVIAESFAFLFSCFQEQGQVLAVGVEVGGKGVAVRVATNKLCKEQGVVDGWSDVADVLRMEARAGPRSVENRKEGHSELLMKVIEINRAKLLHLIGPRHAPKKF</sequence>
<dbReference type="Proteomes" id="UP000800041">
    <property type="component" value="Unassembled WGS sequence"/>
</dbReference>
<evidence type="ECO:0000313" key="1">
    <source>
        <dbReference type="EMBL" id="KAF1986150.1"/>
    </source>
</evidence>
<accession>A0A6G1GZE9</accession>
<evidence type="ECO:0000313" key="2">
    <source>
        <dbReference type="Proteomes" id="UP000800041"/>
    </source>
</evidence>
<proteinExistence type="predicted"/>
<gene>
    <name evidence="1" type="ORF">K402DRAFT_90864</name>
</gene>
<dbReference type="EMBL" id="ML977158">
    <property type="protein sequence ID" value="KAF1986150.1"/>
    <property type="molecule type" value="Genomic_DNA"/>
</dbReference>
<dbReference type="AlphaFoldDB" id="A0A6G1GZE9"/>
<organism evidence="1 2">
    <name type="scientific">Aulographum hederae CBS 113979</name>
    <dbReference type="NCBI Taxonomy" id="1176131"/>
    <lineage>
        <taxon>Eukaryota</taxon>
        <taxon>Fungi</taxon>
        <taxon>Dikarya</taxon>
        <taxon>Ascomycota</taxon>
        <taxon>Pezizomycotina</taxon>
        <taxon>Dothideomycetes</taxon>
        <taxon>Pleosporomycetidae</taxon>
        <taxon>Aulographales</taxon>
        <taxon>Aulographaceae</taxon>
    </lineage>
</organism>
<reference evidence="1" key="1">
    <citation type="journal article" date="2020" name="Stud. Mycol.">
        <title>101 Dothideomycetes genomes: a test case for predicting lifestyles and emergence of pathogens.</title>
        <authorList>
            <person name="Haridas S."/>
            <person name="Albert R."/>
            <person name="Binder M."/>
            <person name="Bloem J."/>
            <person name="Labutti K."/>
            <person name="Salamov A."/>
            <person name="Andreopoulos B."/>
            <person name="Baker S."/>
            <person name="Barry K."/>
            <person name="Bills G."/>
            <person name="Bluhm B."/>
            <person name="Cannon C."/>
            <person name="Castanera R."/>
            <person name="Culley D."/>
            <person name="Daum C."/>
            <person name="Ezra D."/>
            <person name="Gonzalez J."/>
            <person name="Henrissat B."/>
            <person name="Kuo A."/>
            <person name="Liang C."/>
            <person name="Lipzen A."/>
            <person name="Lutzoni F."/>
            <person name="Magnuson J."/>
            <person name="Mondo S."/>
            <person name="Nolan M."/>
            <person name="Ohm R."/>
            <person name="Pangilinan J."/>
            <person name="Park H.-J."/>
            <person name="Ramirez L."/>
            <person name="Alfaro M."/>
            <person name="Sun H."/>
            <person name="Tritt A."/>
            <person name="Yoshinaga Y."/>
            <person name="Zwiers L.-H."/>
            <person name="Turgeon B."/>
            <person name="Goodwin S."/>
            <person name="Spatafora J."/>
            <person name="Crous P."/>
            <person name="Grigoriev I."/>
        </authorList>
    </citation>
    <scope>NUCLEOTIDE SEQUENCE</scope>
    <source>
        <strain evidence="1">CBS 113979</strain>
    </source>
</reference>
<protein>
    <submittedName>
        <fullName evidence="1">Uncharacterized protein</fullName>
    </submittedName>
</protein>